<evidence type="ECO:0000313" key="3">
    <source>
        <dbReference type="Proteomes" id="UP000054761"/>
    </source>
</evidence>
<sequence length="59" mass="7296">MSDIDKFYVSPYDEFLYKFDREHEKSKSQVKEIKKHERIAKLRDDPNAQDEKEKIWSEF</sequence>
<organism evidence="1 3">
    <name type="scientific">Legionella israelensis</name>
    <dbReference type="NCBI Taxonomy" id="454"/>
    <lineage>
        <taxon>Bacteria</taxon>
        <taxon>Pseudomonadati</taxon>
        <taxon>Pseudomonadota</taxon>
        <taxon>Gammaproteobacteria</taxon>
        <taxon>Legionellales</taxon>
        <taxon>Legionellaceae</taxon>
        <taxon>Legionella</taxon>
    </lineage>
</organism>
<evidence type="ECO:0000313" key="2">
    <source>
        <dbReference type="EMBL" id="QBR84612.1"/>
    </source>
</evidence>
<dbReference type="OrthoDB" id="5639082at2"/>
<proteinExistence type="predicted"/>
<dbReference type="PATRIC" id="fig|454.4.peg.1058"/>
<reference evidence="1 3" key="1">
    <citation type="submission" date="2015-11" db="EMBL/GenBank/DDBJ databases">
        <title>Genomic analysis of 38 Legionella species identifies large and diverse effector repertoires.</title>
        <authorList>
            <person name="Burstein D."/>
            <person name="Amaro F."/>
            <person name="Zusman T."/>
            <person name="Lifshitz Z."/>
            <person name="Cohen O."/>
            <person name="Gilbert J.A."/>
            <person name="Pupko T."/>
            <person name="Shuman H.A."/>
            <person name="Segal G."/>
        </authorList>
    </citation>
    <scope>NUCLEOTIDE SEQUENCE [LARGE SCALE GENOMIC DNA]</scope>
    <source>
        <strain evidence="1 3">Bercovier 4</strain>
    </source>
</reference>
<name>A0A0W0W6F8_9GAMM</name>
<dbReference type="InterPro" id="IPR049640">
    <property type="entry name" value="CBU_0585/lpg0581-like"/>
</dbReference>
<dbReference type="EMBL" id="LNYH01000047">
    <property type="protein sequence ID" value="KTD27526.1"/>
    <property type="molecule type" value="Genomic_DNA"/>
</dbReference>
<dbReference type="AlphaFoldDB" id="A0A0W0W6F8"/>
<dbReference type="Proteomes" id="UP000054761">
    <property type="component" value="Unassembled WGS sequence"/>
</dbReference>
<accession>A0A0W0W6F8</accession>
<dbReference type="STRING" id="454.Lisr_0985"/>
<protein>
    <submittedName>
        <fullName evidence="1">Uncharacterized protein</fullName>
    </submittedName>
</protein>
<evidence type="ECO:0000313" key="4">
    <source>
        <dbReference type="Proteomes" id="UP000295517"/>
    </source>
</evidence>
<dbReference type="NCBIfam" id="NF041950">
    <property type="entry name" value="CBU_0585_fam"/>
    <property type="match status" value="1"/>
</dbReference>
<gene>
    <name evidence="2" type="ORF">E3983_09685</name>
    <name evidence="1" type="ORF">Lisr_0985</name>
</gene>
<dbReference type="RefSeq" id="WP_058501350.1">
    <property type="nucleotide sequence ID" value="NZ_CAAAJA010000053.1"/>
</dbReference>
<dbReference type="EMBL" id="CP038254">
    <property type="protein sequence ID" value="QBR84612.1"/>
    <property type="molecule type" value="Genomic_DNA"/>
</dbReference>
<keyword evidence="3" id="KW-1185">Reference proteome</keyword>
<evidence type="ECO:0000313" key="1">
    <source>
        <dbReference type="EMBL" id="KTD27526.1"/>
    </source>
</evidence>
<reference evidence="2 4" key="2">
    <citation type="submission" date="2019-03" db="EMBL/GenBank/DDBJ databases">
        <title>Diverse conjugative elements silence natural transformation in Legionella species.</title>
        <authorList>
            <person name="Durieux I."/>
            <person name="Ginevra C."/>
            <person name="Attaiech L."/>
            <person name="Picq K."/>
            <person name="Juan P.A."/>
            <person name="Jarraud S."/>
            <person name="Charpentier X."/>
        </authorList>
    </citation>
    <scope>NUCLEOTIDE SEQUENCE [LARGE SCALE GENOMIC DNA]</scope>
    <source>
        <strain evidence="2 4">HL-0427-4011</strain>
    </source>
</reference>
<dbReference type="Proteomes" id="UP000295517">
    <property type="component" value="Chromosome"/>
</dbReference>